<sequence>MVDEDETAAPEETVVLDMLAALAAPETDVVETPEAFLSGVAAALKASDDVDADLAAILTNHLLTVTPHDNVIANAKAAILTLAAERAAPAGEQADG</sequence>
<gene>
    <name evidence="1" type="ORF">FHS54_001970</name>
</gene>
<organism evidence="1 2">
    <name type="scientific">Sphingobium vermicomposti</name>
    <dbReference type="NCBI Taxonomy" id="529005"/>
    <lineage>
        <taxon>Bacteria</taxon>
        <taxon>Pseudomonadati</taxon>
        <taxon>Pseudomonadota</taxon>
        <taxon>Alphaproteobacteria</taxon>
        <taxon>Sphingomonadales</taxon>
        <taxon>Sphingomonadaceae</taxon>
        <taxon>Sphingobium</taxon>
    </lineage>
</organism>
<accession>A0A846M8C4</accession>
<comment type="caution">
    <text evidence="1">The sequence shown here is derived from an EMBL/GenBank/DDBJ whole genome shotgun (WGS) entry which is preliminary data.</text>
</comment>
<reference evidence="1 2" key="1">
    <citation type="submission" date="2020-03" db="EMBL/GenBank/DDBJ databases">
        <title>Genomic Encyclopedia of Type Strains, Phase IV (KMG-IV): sequencing the most valuable type-strain genomes for metagenomic binning, comparative biology and taxonomic classification.</title>
        <authorList>
            <person name="Goeker M."/>
        </authorList>
    </citation>
    <scope>NUCLEOTIDE SEQUENCE [LARGE SCALE GENOMIC DNA]</scope>
    <source>
        <strain evidence="1 2">DSM 21299</strain>
    </source>
</reference>
<evidence type="ECO:0000313" key="1">
    <source>
        <dbReference type="EMBL" id="NIJ16981.1"/>
    </source>
</evidence>
<name>A0A846M8C4_9SPHN</name>
<protein>
    <submittedName>
        <fullName evidence="1">Uncharacterized protein</fullName>
    </submittedName>
</protein>
<evidence type="ECO:0000313" key="2">
    <source>
        <dbReference type="Proteomes" id="UP000576821"/>
    </source>
</evidence>
<dbReference type="AlphaFoldDB" id="A0A846M8C4"/>
<proteinExistence type="predicted"/>
<dbReference type="RefSeq" id="WP_167303634.1">
    <property type="nucleotide sequence ID" value="NZ_JAASQR010000003.1"/>
</dbReference>
<keyword evidence="2" id="KW-1185">Reference proteome</keyword>
<dbReference type="EMBL" id="JAASQR010000003">
    <property type="protein sequence ID" value="NIJ16981.1"/>
    <property type="molecule type" value="Genomic_DNA"/>
</dbReference>
<dbReference type="Proteomes" id="UP000576821">
    <property type="component" value="Unassembled WGS sequence"/>
</dbReference>